<name>A0A2G8SCH9_9APHY</name>
<keyword evidence="2" id="KW-1185">Reference proteome</keyword>
<comment type="caution">
    <text evidence="1">The sequence shown here is derived from an EMBL/GenBank/DDBJ whole genome shotgun (WGS) entry which is preliminary data.</text>
</comment>
<dbReference type="Gene3D" id="3.30.470.10">
    <property type="match status" value="1"/>
</dbReference>
<organism evidence="1 2">
    <name type="scientific">Ganoderma sinense ZZ0214-1</name>
    <dbReference type="NCBI Taxonomy" id="1077348"/>
    <lineage>
        <taxon>Eukaryota</taxon>
        <taxon>Fungi</taxon>
        <taxon>Dikarya</taxon>
        <taxon>Basidiomycota</taxon>
        <taxon>Agaricomycotina</taxon>
        <taxon>Agaricomycetes</taxon>
        <taxon>Polyporales</taxon>
        <taxon>Polyporaceae</taxon>
        <taxon>Ganoderma</taxon>
    </lineage>
</organism>
<dbReference type="STRING" id="1077348.A0A2G8SCH9"/>
<dbReference type="GO" id="GO:0003824">
    <property type="term" value="F:catalytic activity"/>
    <property type="evidence" value="ECO:0007669"/>
    <property type="project" value="InterPro"/>
</dbReference>
<proteinExistence type="predicted"/>
<dbReference type="InterPro" id="IPR036038">
    <property type="entry name" value="Aminotransferase-like"/>
</dbReference>
<accession>A0A2G8SCH9</accession>
<dbReference type="InterPro" id="IPR001544">
    <property type="entry name" value="Aminotrans_IV"/>
</dbReference>
<dbReference type="OrthoDB" id="64220at2759"/>
<dbReference type="AlphaFoldDB" id="A0A2G8SCH9"/>
<sequence length="285" mass="31358">MSASQFDLLSTTRRDPQLLQLPWNTSVNASSPSPYLLLSYHCERLRDAAELHNWPVPRSSSLSALEDLCEAALNDARTGGEDPVPHEHYRVAMFFTGPVSNAHSKQIRVLLSRTGAVSVTASPAPPFPIPDPMAPSLWLPSASSPDPPSFGLDLLAIHLDTVPTPSSVFTRTKTTHRDHYNAARSRFAIPPPPSPSLDEVVLFNENDDITETSIRNLAFVRRSPPRWVTPATSTGCLPGVVRRWLLGQGRIVEGDEDELKKDNVIHGEYVLTFNGVEGCRLGRIQ</sequence>
<dbReference type="InterPro" id="IPR043132">
    <property type="entry name" value="BCAT-like_C"/>
</dbReference>
<protein>
    <recommendedName>
        <fullName evidence="3">Aminodeoxychorismate lyase</fullName>
    </recommendedName>
</protein>
<dbReference type="Pfam" id="PF01063">
    <property type="entry name" value="Aminotran_4"/>
    <property type="match status" value="1"/>
</dbReference>
<evidence type="ECO:0008006" key="3">
    <source>
        <dbReference type="Google" id="ProtNLM"/>
    </source>
</evidence>
<dbReference type="EMBL" id="AYKW01000012">
    <property type="protein sequence ID" value="PIL31452.1"/>
    <property type="molecule type" value="Genomic_DNA"/>
</dbReference>
<dbReference type="InterPro" id="IPR043131">
    <property type="entry name" value="BCAT-like_N"/>
</dbReference>
<dbReference type="SUPFAM" id="SSF56752">
    <property type="entry name" value="D-aminoacid aminotransferase-like PLP-dependent enzymes"/>
    <property type="match status" value="1"/>
</dbReference>
<evidence type="ECO:0000313" key="1">
    <source>
        <dbReference type="EMBL" id="PIL31452.1"/>
    </source>
</evidence>
<dbReference type="Proteomes" id="UP000230002">
    <property type="component" value="Unassembled WGS sequence"/>
</dbReference>
<gene>
    <name evidence="1" type="ORF">GSI_06153</name>
</gene>
<evidence type="ECO:0000313" key="2">
    <source>
        <dbReference type="Proteomes" id="UP000230002"/>
    </source>
</evidence>
<reference evidence="1 2" key="1">
    <citation type="journal article" date="2015" name="Sci. Rep.">
        <title>Chromosome-level genome map provides insights into diverse defense mechanisms in the medicinal fungus Ganoderma sinense.</title>
        <authorList>
            <person name="Zhu Y."/>
            <person name="Xu J."/>
            <person name="Sun C."/>
            <person name="Zhou S."/>
            <person name="Xu H."/>
            <person name="Nelson D.R."/>
            <person name="Qian J."/>
            <person name="Song J."/>
            <person name="Luo H."/>
            <person name="Xiang L."/>
            <person name="Li Y."/>
            <person name="Xu Z."/>
            <person name="Ji A."/>
            <person name="Wang L."/>
            <person name="Lu S."/>
            <person name="Hayward A."/>
            <person name="Sun W."/>
            <person name="Li X."/>
            <person name="Schwartz D.C."/>
            <person name="Wang Y."/>
            <person name="Chen S."/>
        </authorList>
    </citation>
    <scope>NUCLEOTIDE SEQUENCE [LARGE SCALE GENOMIC DNA]</scope>
    <source>
        <strain evidence="1 2">ZZ0214-1</strain>
    </source>
</reference>
<dbReference type="Gene3D" id="3.20.10.10">
    <property type="entry name" value="D-amino Acid Aminotransferase, subunit A, domain 2"/>
    <property type="match status" value="1"/>
</dbReference>